<keyword evidence="2" id="KW-1185">Reference proteome</keyword>
<dbReference type="OrthoDB" id="8042916at2759"/>
<dbReference type="AlphaFoldDB" id="A0A8X6PZ00"/>
<organism evidence="1 2">
    <name type="scientific">Nephila pilipes</name>
    <name type="common">Giant wood spider</name>
    <name type="synonym">Nephila maculata</name>
    <dbReference type="NCBI Taxonomy" id="299642"/>
    <lineage>
        <taxon>Eukaryota</taxon>
        <taxon>Metazoa</taxon>
        <taxon>Ecdysozoa</taxon>
        <taxon>Arthropoda</taxon>
        <taxon>Chelicerata</taxon>
        <taxon>Arachnida</taxon>
        <taxon>Araneae</taxon>
        <taxon>Araneomorphae</taxon>
        <taxon>Entelegynae</taxon>
        <taxon>Araneoidea</taxon>
        <taxon>Nephilidae</taxon>
        <taxon>Nephila</taxon>
    </lineage>
</organism>
<evidence type="ECO:0000313" key="1">
    <source>
        <dbReference type="EMBL" id="GFT88174.1"/>
    </source>
</evidence>
<gene>
    <name evidence="1" type="primary">AVEN_241459_1</name>
    <name evidence="1" type="ORF">NPIL_637601</name>
</gene>
<proteinExistence type="predicted"/>
<evidence type="ECO:0000313" key="2">
    <source>
        <dbReference type="Proteomes" id="UP000887013"/>
    </source>
</evidence>
<dbReference type="Proteomes" id="UP000887013">
    <property type="component" value="Unassembled WGS sequence"/>
</dbReference>
<name>A0A8X6PZ00_NEPPI</name>
<sequence>MRLVESKFCFVVAGSYNDESFSPCHCFLSKGVSNLNETLRSFRETENISEEEPVNSDELKFCEDHFERTRVRKPCGGYSVYLPFQQNIQKKIVNLMHFWTIASKRLDQLWRQLNHDPKLKVLYTQFIEGYLALGQMEEVLNIVE</sequence>
<dbReference type="EMBL" id="BMAW01073542">
    <property type="protein sequence ID" value="GFT88174.1"/>
    <property type="molecule type" value="Genomic_DNA"/>
</dbReference>
<comment type="caution">
    <text evidence="1">The sequence shown here is derived from an EMBL/GenBank/DDBJ whole genome shotgun (WGS) entry which is preliminary data.</text>
</comment>
<reference evidence="1" key="1">
    <citation type="submission" date="2020-08" db="EMBL/GenBank/DDBJ databases">
        <title>Multicomponent nature underlies the extraordinary mechanical properties of spider dragline silk.</title>
        <authorList>
            <person name="Kono N."/>
            <person name="Nakamura H."/>
            <person name="Mori M."/>
            <person name="Yoshida Y."/>
            <person name="Ohtoshi R."/>
            <person name="Malay A.D."/>
            <person name="Moran D.A.P."/>
            <person name="Tomita M."/>
            <person name="Numata K."/>
            <person name="Arakawa K."/>
        </authorList>
    </citation>
    <scope>NUCLEOTIDE SEQUENCE</scope>
</reference>
<protein>
    <submittedName>
        <fullName evidence="1">DUF1758 domain-containing protein</fullName>
    </submittedName>
</protein>
<accession>A0A8X6PZ00</accession>